<dbReference type="STRING" id="29524.SAMN02745171_01351"/>
<dbReference type="GO" id="GO:0016805">
    <property type="term" value="F:dipeptidase activity"/>
    <property type="evidence" value="ECO:0007669"/>
    <property type="project" value="UniProtKB-KW"/>
</dbReference>
<name>A0A1T4P8C8_9PORP</name>
<dbReference type="GO" id="GO:0070004">
    <property type="term" value="F:cysteine-type exopeptidase activity"/>
    <property type="evidence" value="ECO:0007669"/>
    <property type="project" value="InterPro"/>
</dbReference>
<keyword evidence="1" id="KW-0645">Protease</keyword>
<keyword evidence="3" id="KW-1185">Reference proteome</keyword>
<comment type="similarity">
    <text evidence="1">Belongs to the peptidase C69 family.</text>
</comment>
<reference evidence="3" key="1">
    <citation type="submission" date="2017-02" db="EMBL/GenBank/DDBJ databases">
        <authorList>
            <person name="Varghese N."/>
            <person name="Submissions S."/>
        </authorList>
    </citation>
    <scope>NUCLEOTIDE SEQUENCE [LARGE SCALE GENOMIC DNA]</scope>
    <source>
        <strain evidence="3">ATCC 51356</strain>
    </source>
</reference>
<organism evidence="2 3">
    <name type="scientific">Porphyromonas circumdentaria</name>
    <dbReference type="NCBI Taxonomy" id="29524"/>
    <lineage>
        <taxon>Bacteria</taxon>
        <taxon>Pseudomonadati</taxon>
        <taxon>Bacteroidota</taxon>
        <taxon>Bacteroidia</taxon>
        <taxon>Bacteroidales</taxon>
        <taxon>Porphyromonadaceae</taxon>
        <taxon>Porphyromonas</taxon>
    </lineage>
</organism>
<proteinExistence type="inferred from homology"/>
<sequence length="572" mass="65152">MQLHCSIFVGNEYSKIQISMKISSLLAVVAAAVLTLWTAPQAKACSDLIVGKGASKDGSIMISYAADSHTLYGELYHWPAREWPKGTMRQIIEWDTHKPLGFIPEVAYTYNVIGNMNEYQLAITESTWGGRKELSEPNGIMDYGSLIQVTLQRAKTAREAIKVMTNLVKEYGYHSSGESFTIADKNEVWVLELIGKGAKEKGAVWVAMRIPDNAISAHANQARIQQIKFKDPENCLYSPDVISFARKMGYFKGKDKDFSFQKAYNPWTKDNLRGCEARVWSFFNRFAEGMDKHLALAMGDVNQEPMPLYVIPKKKLSVADVRDMMRDHYEGTPMTMCEDIGAGPYKVPYRWRPMSWKHEGKTYFNERAIATQQTGFVLVAQLRNYLPDEIGGVLWFGVDDANTAVFTPMYASMKKTPECYRVGNGDMMNFSWTSAFWIHNWVANMAYTRYDQMIADIRPVQRELEKGFDTMLAQVDQRALALLNSSRDKAIDYLTEYSEQAANGATERWKKLGEYLLVKYMDGNRKKEVNGRFKDNGYGLSDMPDFPGYNAEYYKQIVEQTGERFLSQGGEH</sequence>
<dbReference type="Pfam" id="PF03577">
    <property type="entry name" value="Peptidase_C69"/>
    <property type="match status" value="1"/>
</dbReference>
<evidence type="ECO:0000313" key="3">
    <source>
        <dbReference type="Proteomes" id="UP000190121"/>
    </source>
</evidence>
<keyword evidence="1" id="KW-0224">Dipeptidase</keyword>
<evidence type="ECO:0000256" key="1">
    <source>
        <dbReference type="RuleBase" id="RU364089"/>
    </source>
</evidence>
<dbReference type="Proteomes" id="UP000190121">
    <property type="component" value="Unassembled WGS sequence"/>
</dbReference>
<dbReference type="PANTHER" id="PTHR12994:SF17">
    <property type="entry name" value="LD30995P"/>
    <property type="match status" value="1"/>
</dbReference>
<dbReference type="PANTHER" id="PTHR12994">
    <property type="entry name" value="SECERNIN"/>
    <property type="match status" value="1"/>
</dbReference>
<accession>A0A1T4P8C8</accession>
<dbReference type="InterPro" id="IPR005322">
    <property type="entry name" value="Peptidase_C69"/>
</dbReference>
<dbReference type="GO" id="GO:0006508">
    <property type="term" value="P:proteolysis"/>
    <property type="evidence" value="ECO:0007669"/>
    <property type="project" value="UniProtKB-KW"/>
</dbReference>
<evidence type="ECO:0000313" key="2">
    <source>
        <dbReference type="EMBL" id="SJZ87148.1"/>
    </source>
</evidence>
<dbReference type="Gene3D" id="3.60.60.10">
    <property type="entry name" value="Penicillin V Acylase, Chain A"/>
    <property type="match status" value="1"/>
</dbReference>
<dbReference type="EMBL" id="FUXE01000014">
    <property type="protein sequence ID" value="SJZ87148.1"/>
    <property type="molecule type" value="Genomic_DNA"/>
</dbReference>
<dbReference type="EC" id="3.4.-.-" evidence="1"/>
<comment type="catalytic activity">
    <reaction evidence="1">
        <text>an L-aminoacyl-L-amino acid + H2O = 2 an L-alpha-amino acid</text>
        <dbReference type="Rhea" id="RHEA:48940"/>
        <dbReference type="ChEBI" id="CHEBI:15377"/>
        <dbReference type="ChEBI" id="CHEBI:59869"/>
        <dbReference type="ChEBI" id="CHEBI:77460"/>
    </reaction>
</comment>
<dbReference type="AlphaFoldDB" id="A0A1T4P8C8"/>
<gene>
    <name evidence="2" type="ORF">SAMN02745171_01351</name>
</gene>
<protein>
    <recommendedName>
        <fullName evidence="1">Dipeptidase</fullName>
        <ecNumber evidence="1">3.4.-.-</ecNumber>
    </recommendedName>
</protein>
<keyword evidence="1" id="KW-0378">Hydrolase</keyword>